<dbReference type="AlphaFoldDB" id="A0A832Z899"/>
<dbReference type="InterPro" id="IPR005510">
    <property type="entry name" value="Csm4"/>
</dbReference>
<accession>A0A832Z899</accession>
<evidence type="ECO:0000313" key="7">
    <source>
        <dbReference type="Proteomes" id="UP000649326"/>
    </source>
</evidence>
<comment type="caution">
    <text evidence="6">The sequence shown here is derived from an EMBL/GenBank/DDBJ whole genome shotgun (WGS) entry which is preliminary data.</text>
</comment>
<protein>
    <recommendedName>
        <fullName evidence="2">CRISPR system Cms protein Csm4</fullName>
    </recommendedName>
</protein>
<evidence type="ECO:0000256" key="1">
    <source>
        <dbReference type="ARBA" id="ARBA00005772"/>
    </source>
</evidence>
<keyword evidence="4" id="KW-0051">Antiviral defense</keyword>
<organism evidence="6 7">
    <name type="scientific">Thermococcus paralvinellae</name>
    <dbReference type="NCBI Taxonomy" id="582419"/>
    <lineage>
        <taxon>Archaea</taxon>
        <taxon>Methanobacteriati</taxon>
        <taxon>Methanobacteriota</taxon>
        <taxon>Thermococci</taxon>
        <taxon>Thermococcales</taxon>
        <taxon>Thermococcaceae</taxon>
        <taxon>Thermococcus</taxon>
    </lineage>
</organism>
<dbReference type="InterPro" id="IPR005537">
    <property type="entry name" value="RAMP_III_fam"/>
</dbReference>
<evidence type="ECO:0000256" key="3">
    <source>
        <dbReference type="ARBA" id="ARBA00022884"/>
    </source>
</evidence>
<dbReference type="GO" id="GO:0051607">
    <property type="term" value="P:defense response to virus"/>
    <property type="evidence" value="ECO:0007669"/>
    <property type="project" value="UniProtKB-KW"/>
</dbReference>
<proteinExistence type="inferred from homology"/>
<gene>
    <name evidence="6" type="primary">csm4</name>
    <name evidence="6" type="ORF">EYH13_00480</name>
</gene>
<reference evidence="6" key="1">
    <citation type="journal article" date="2020" name="ISME J.">
        <title>Gammaproteobacteria mediating utilization of methyl-, sulfur- and petroleum organic compounds in deep ocean hydrothermal plumes.</title>
        <authorList>
            <person name="Zhou Z."/>
            <person name="Liu Y."/>
            <person name="Pan J."/>
            <person name="Cron B.R."/>
            <person name="Toner B.M."/>
            <person name="Anantharaman K."/>
            <person name="Breier J.A."/>
            <person name="Dick G.J."/>
            <person name="Li M."/>
        </authorList>
    </citation>
    <scope>NUCLEOTIDE SEQUENCE</scope>
    <source>
        <strain evidence="6">SZUA-1451</strain>
    </source>
</reference>
<dbReference type="NCBIfam" id="TIGR01903">
    <property type="entry name" value="cas5_csm4"/>
    <property type="match status" value="1"/>
</dbReference>
<keyword evidence="3" id="KW-0694">RNA-binding</keyword>
<evidence type="ECO:0000313" key="6">
    <source>
        <dbReference type="EMBL" id="HIP74648.1"/>
    </source>
</evidence>
<dbReference type="Proteomes" id="UP000649326">
    <property type="component" value="Unassembled WGS sequence"/>
</dbReference>
<feature type="domain" description="CRISPR type III-associated protein" evidence="5">
    <location>
        <begin position="21"/>
        <end position="181"/>
    </location>
</feature>
<name>A0A832Z899_9EURY</name>
<dbReference type="GO" id="GO:0003723">
    <property type="term" value="F:RNA binding"/>
    <property type="evidence" value="ECO:0007669"/>
    <property type="project" value="UniProtKB-KW"/>
</dbReference>
<dbReference type="Pfam" id="PF03787">
    <property type="entry name" value="RAMPs"/>
    <property type="match status" value="1"/>
</dbReference>
<evidence type="ECO:0000256" key="2">
    <source>
        <dbReference type="ARBA" id="ARBA00016109"/>
    </source>
</evidence>
<evidence type="ECO:0000256" key="4">
    <source>
        <dbReference type="ARBA" id="ARBA00023118"/>
    </source>
</evidence>
<comment type="similarity">
    <text evidence="1">Belongs to the CRISPR-associated Csm4 family.</text>
</comment>
<dbReference type="EMBL" id="DQUG01000019">
    <property type="protein sequence ID" value="HIP74648.1"/>
    <property type="molecule type" value="Genomic_DNA"/>
</dbReference>
<sequence length="274" mass="31072">MRFSIIKLEPKGPFTCIPGADTLFGAIANAVSWLYGEEGVKELVGAFMAEARISSAFPYVRNSYYLPKPLTVELVEEDKRIKRAKYLDVKNFERALRLEHFEVPAEKPFERVDVPRVSLDRVTQDSSLYFWEEIRFRKNAGLYFLYSGSEEIFRDFIKPAIRLLGDTGIGGKSTWGFGLFRPSFDSLEIEVPESSYAVTLSNALPVKRPVLWLLLRKSGWSRVGRRPKLSFIAEGSIVKDDPGRIETLNISSSFTVYVYGKTFPIPVLLPEGLP</sequence>
<evidence type="ECO:0000259" key="5">
    <source>
        <dbReference type="Pfam" id="PF03787"/>
    </source>
</evidence>